<evidence type="ECO:0000313" key="1">
    <source>
        <dbReference type="EMBL" id="CAF4852356.1"/>
    </source>
</evidence>
<dbReference type="EMBL" id="CAJOBI010161339">
    <property type="protein sequence ID" value="CAF4852356.1"/>
    <property type="molecule type" value="Genomic_DNA"/>
</dbReference>
<comment type="caution">
    <text evidence="1">The sequence shown here is derived from an EMBL/GenBank/DDBJ whole genome shotgun (WGS) entry which is preliminary data.</text>
</comment>
<dbReference type="Proteomes" id="UP000676336">
    <property type="component" value="Unassembled WGS sequence"/>
</dbReference>
<dbReference type="AlphaFoldDB" id="A0A8S3C1S8"/>
<gene>
    <name evidence="1" type="ORF">SMN809_LOCUS49455</name>
</gene>
<organism evidence="1 2">
    <name type="scientific">Rotaria magnacalcarata</name>
    <dbReference type="NCBI Taxonomy" id="392030"/>
    <lineage>
        <taxon>Eukaryota</taxon>
        <taxon>Metazoa</taxon>
        <taxon>Spiralia</taxon>
        <taxon>Gnathifera</taxon>
        <taxon>Rotifera</taxon>
        <taxon>Eurotatoria</taxon>
        <taxon>Bdelloidea</taxon>
        <taxon>Philodinida</taxon>
        <taxon>Philodinidae</taxon>
        <taxon>Rotaria</taxon>
    </lineage>
</organism>
<evidence type="ECO:0000313" key="2">
    <source>
        <dbReference type="Proteomes" id="UP000676336"/>
    </source>
</evidence>
<proteinExistence type="predicted"/>
<feature type="non-terminal residue" evidence="1">
    <location>
        <position position="34"/>
    </location>
</feature>
<accession>A0A8S3C1S8</accession>
<protein>
    <submittedName>
        <fullName evidence="1">Uncharacterized protein</fullName>
    </submittedName>
</protein>
<sequence>MATFLKAYEDQTIDQFLIQDPFGNEKPVHFDPLT</sequence>
<reference evidence="1" key="1">
    <citation type="submission" date="2021-02" db="EMBL/GenBank/DDBJ databases">
        <authorList>
            <person name="Nowell W R."/>
        </authorList>
    </citation>
    <scope>NUCLEOTIDE SEQUENCE</scope>
</reference>
<name>A0A8S3C1S8_9BILA</name>